<feature type="compositionally biased region" description="Low complexity" evidence="1">
    <location>
        <begin position="357"/>
        <end position="372"/>
    </location>
</feature>
<reference evidence="2" key="1">
    <citation type="submission" date="2013-10" db="EMBL/GenBank/DDBJ databases">
        <title>Genomic analysis of the causative agents of coccidiosis in chickens.</title>
        <authorList>
            <person name="Reid A.J."/>
            <person name="Blake D."/>
            <person name="Billington K."/>
            <person name="Browne H."/>
            <person name="Dunn M."/>
            <person name="Hung S."/>
            <person name="Kawahara F."/>
            <person name="Miranda-Saavedra D."/>
            <person name="Mourier T."/>
            <person name="Nagra H."/>
            <person name="Otto T.D."/>
            <person name="Rawlings N."/>
            <person name="Sanchez A."/>
            <person name="Sanders M."/>
            <person name="Subramaniam C."/>
            <person name="Tay Y."/>
            <person name="Dear P."/>
            <person name="Doerig C."/>
            <person name="Gruber A."/>
            <person name="Parkinson J."/>
            <person name="Shirley M."/>
            <person name="Wan K.L."/>
            <person name="Berriman M."/>
            <person name="Tomley F."/>
            <person name="Pain A."/>
        </authorList>
    </citation>
    <scope>NUCLEOTIDE SEQUENCE [LARGE SCALE GENOMIC DNA]</scope>
    <source>
        <strain evidence="2">Houghton</strain>
    </source>
</reference>
<evidence type="ECO:0000313" key="2">
    <source>
        <dbReference type="EMBL" id="CDJ42253.1"/>
    </source>
</evidence>
<feature type="compositionally biased region" description="Basic and acidic residues" evidence="1">
    <location>
        <begin position="491"/>
        <end position="505"/>
    </location>
</feature>
<feature type="compositionally biased region" description="Basic residues" evidence="1">
    <location>
        <begin position="228"/>
        <end position="244"/>
    </location>
</feature>
<feature type="compositionally biased region" description="Basic and acidic residues" evidence="1">
    <location>
        <begin position="206"/>
        <end position="224"/>
    </location>
</feature>
<feature type="compositionally biased region" description="Basic and acidic residues" evidence="1">
    <location>
        <begin position="336"/>
        <end position="353"/>
    </location>
</feature>
<feature type="compositionally biased region" description="Basic and acidic residues" evidence="1">
    <location>
        <begin position="103"/>
        <end position="112"/>
    </location>
</feature>
<dbReference type="OMA" id="SERACVG"/>
<gene>
    <name evidence="2" type="ORF">ETH_00001720</name>
</gene>
<protein>
    <submittedName>
        <fullName evidence="2">Uncharacterized protein</fullName>
    </submittedName>
</protein>
<feature type="compositionally biased region" description="Basic residues" evidence="1">
    <location>
        <begin position="86"/>
        <end position="96"/>
    </location>
</feature>
<dbReference type="Proteomes" id="UP000030747">
    <property type="component" value="Unassembled WGS sequence"/>
</dbReference>
<feature type="compositionally biased region" description="Basic and acidic residues" evidence="1">
    <location>
        <begin position="417"/>
        <end position="438"/>
    </location>
</feature>
<keyword evidence="3" id="KW-1185">Reference proteome</keyword>
<dbReference type="RefSeq" id="XP_013233003.1">
    <property type="nucleotide sequence ID" value="XM_013377549.1"/>
</dbReference>
<feature type="compositionally biased region" description="Basic and acidic residues" evidence="1">
    <location>
        <begin position="152"/>
        <end position="173"/>
    </location>
</feature>
<dbReference type="OrthoDB" id="347832at2759"/>
<reference evidence="2" key="2">
    <citation type="submission" date="2013-10" db="EMBL/GenBank/DDBJ databases">
        <authorList>
            <person name="Aslett M."/>
        </authorList>
    </citation>
    <scope>NUCLEOTIDE SEQUENCE [LARGE SCALE GENOMIC DNA]</scope>
    <source>
        <strain evidence="2">Houghton</strain>
    </source>
</reference>
<feature type="region of interest" description="Disordered" evidence="1">
    <location>
        <begin position="794"/>
        <end position="826"/>
    </location>
</feature>
<accession>U6KZ93</accession>
<feature type="compositionally biased region" description="Low complexity" evidence="1">
    <location>
        <begin position="132"/>
        <end position="150"/>
    </location>
</feature>
<evidence type="ECO:0000313" key="3">
    <source>
        <dbReference type="Proteomes" id="UP000030747"/>
    </source>
</evidence>
<dbReference type="AlphaFoldDB" id="U6KZ93"/>
<feature type="compositionally biased region" description="Basic and acidic residues" evidence="1">
    <location>
        <begin position="538"/>
        <end position="550"/>
    </location>
</feature>
<feature type="compositionally biased region" description="Polar residues" evidence="1">
    <location>
        <begin position="566"/>
        <end position="575"/>
    </location>
</feature>
<feature type="compositionally biased region" description="Basic and acidic residues" evidence="1">
    <location>
        <begin position="384"/>
        <end position="393"/>
    </location>
</feature>
<feature type="compositionally biased region" description="Low complexity" evidence="1">
    <location>
        <begin position="476"/>
        <end position="490"/>
    </location>
</feature>
<name>U6KZ93_EIMTE</name>
<dbReference type="VEuPathDB" id="ToxoDB:ETH2_1405700"/>
<dbReference type="GeneID" id="25249559"/>
<sequence length="845" mass="96120">MGYDRVSESRRSPSGGRSKDYVGRRSGRADYRSPDRRYRGADSYRRPYRNRSPEYEKYRRRSPSPARYGRDSRAYRSGRTAPYRRSGSRSIRRPRSRSVDSTARNEKYRRNDAPAARFGSRASYLRSKEVNRAPSRSPSRGGRCRSPARGDQSGRRDARYRSHSRDWYRERHEGRRRSYVSSEREPLKGGASSRYDVSSNRGSARRPRDTDRCAARDRSRDRSGSHHGNARRQSPRMPQGHKRASSSEHARSHGRNSKWSRSRSRSGSWARKNSAATASGRSPVDPSRSCRRSESHRTGTKAADASQRPEGPPQGTPRRSPVVSRQEEEQNLTRQSTEHVHKDDARSAGDYRRVGGSSRSSLQSQCRSPLPSHSTSRAQTVAEASKHSRRSEVHSTSGSPCRSADCPTPDLVSSKPHNTEGKGGDSARHSVSRQEKLASKQHGSPKHVEDAVTEEISTAKELQETPKHINEACPGSRQAVSVSRSPSARSRVPDVERDERNERRSSPPRTPPASELPVAEKCRQSSEANALTTNHDVTAQKRDPQAEEQIHGQSDLPVKGEDDASTTDLQRSRPSPLQRRDERPRNEGHSHVEARRPTGAICDRNVASDDVFFRRKDESGDVHARPASGDNLRSTKLNRRALKRRIVTAEPAAFPGVAEMHGSYQELSPRRYWRNPRFPPDRDDRFFPSMNRVQPFGYNRWNRLDGEEHYDFPQPPFPGQTGRSVRLVARRNDRNLLISPQQRVRYTTPADFQRMQLHNGIFQRSIQPDQRHLHRTPVPIQPAAWRNRKTAGILGRTPQERRHAAAASSADGKWSHDLFEQLSNEPEKKRRRFNLYGETLERVDD</sequence>
<proteinExistence type="predicted"/>
<feature type="compositionally biased region" description="Polar residues" evidence="1">
    <location>
        <begin position="525"/>
        <end position="537"/>
    </location>
</feature>
<feature type="region of interest" description="Disordered" evidence="1">
    <location>
        <begin position="1"/>
        <end position="600"/>
    </location>
</feature>
<organism evidence="2 3">
    <name type="scientific">Eimeria tenella</name>
    <name type="common">Coccidian parasite</name>
    <dbReference type="NCBI Taxonomy" id="5802"/>
    <lineage>
        <taxon>Eukaryota</taxon>
        <taxon>Sar</taxon>
        <taxon>Alveolata</taxon>
        <taxon>Apicomplexa</taxon>
        <taxon>Conoidasida</taxon>
        <taxon>Coccidia</taxon>
        <taxon>Eucoccidiorida</taxon>
        <taxon>Eimeriorina</taxon>
        <taxon>Eimeriidae</taxon>
        <taxon>Eimeria</taxon>
    </lineage>
</organism>
<evidence type="ECO:0000256" key="1">
    <source>
        <dbReference type="SAM" id="MobiDB-lite"/>
    </source>
</evidence>
<feature type="compositionally biased region" description="Basic and acidic residues" evidence="1">
    <location>
        <begin position="578"/>
        <end position="596"/>
    </location>
</feature>
<dbReference type="EMBL" id="HG675705">
    <property type="protein sequence ID" value="CDJ42253.1"/>
    <property type="molecule type" value="Genomic_DNA"/>
</dbReference>
<feature type="compositionally biased region" description="Basic and acidic residues" evidence="1">
    <location>
        <begin position="457"/>
        <end position="470"/>
    </location>
</feature>
<dbReference type="VEuPathDB" id="ToxoDB:ETH_00001720"/>
<feature type="compositionally biased region" description="Basic and acidic residues" evidence="1">
    <location>
        <begin position="1"/>
        <end position="57"/>
    </location>
</feature>
<feature type="compositionally biased region" description="Basic residues" evidence="1">
    <location>
        <begin position="252"/>
        <end position="264"/>
    </location>
</feature>